<sequence length="158" mass="17517">MSMFRNSLRQASLASSALRTSALRRNVLRTTTLRSMSAISTNTAGVAGIVSGDDQAVGLERYQREEFAKGNMDPFFKDLRCYHFGTEENPHLVPSFREDRIIGCTGGTGLNDSPRPHETLWYNVVAGTDLECNECGQVFQLIQLQSPIPIPDGTDMHH</sequence>
<keyword evidence="2" id="KW-0862">Zinc</keyword>
<dbReference type="OrthoDB" id="10249250at2759"/>
<dbReference type="EMBL" id="KQ246834">
    <property type="protein sequence ID" value="KNC72563.1"/>
    <property type="molecule type" value="Genomic_DNA"/>
</dbReference>
<reference evidence="3 4" key="1">
    <citation type="submission" date="2011-02" db="EMBL/GenBank/DDBJ databases">
        <title>The Genome Sequence of Sphaeroforma arctica JP610.</title>
        <authorList>
            <consortium name="The Broad Institute Genome Sequencing Platform"/>
            <person name="Russ C."/>
            <person name="Cuomo C."/>
            <person name="Young S.K."/>
            <person name="Zeng Q."/>
            <person name="Gargeya S."/>
            <person name="Alvarado L."/>
            <person name="Berlin A."/>
            <person name="Chapman S.B."/>
            <person name="Chen Z."/>
            <person name="Freedman E."/>
            <person name="Gellesch M."/>
            <person name="Goldberg J."/>
            <person name="Griggs A."/>
            <person name="Gujja S."/>
            <person name="Heilman E."/>
            <person name="Heiman D."/>
            <person name="Howarth C."/>
            <person name="Mehta T."/>
            <person name="Neiman D."/>
            <person name="Pearson M."/>
            <person name="Roberts A."/>
            <person name="Saif S."/>
            <person name="Shea T."/>
            <person name="Shenoy N."/>
            <person name="Sisk P."/>
            <person name="Stolte C."/>
            <person name="Sykes S."/>
            <person name="White J."/>
            <person name="Yandava C."/>
            <person name="Burger G."/>
            <person name="Gray M.W."/>
            <person name="Holland P.W.H."/>
            <person name="King N."/>
            <person name="Lang F.B.F."/>
            <person name="Roger A.J."/>
            <person name="Ruiz-Trillo I."/>
            <person name="Haas B."/>
            <person name="Nusbaum C."/>
            <person name="Birren B."/>
        </authorList>
    </citation>
    <scope>NUCLEOTIDE SEQUENCE [LARGE SCALE GENOMIC DNA]</scope>
    <source>
        <strain evidence="3 4">JP610</strain>
    </source>
</reference>
<dbReference type="Gene3D" id="2.60.11.10">
    <property type="entry name" value="Cytochrome c oxidase, subunit Vb"/>
    <property type="match status" value="1"/>
</dbReference>
<evidence type="ECO:0008006" key="5">
    <source>
        <dbReference type="Google" id="ProtNLM"/>
    </source>
</evidence>
<dbReference type="GO" id="GO:0005740">
    <property type="term" value="C:mitochondrial envelope"/>
    <property type="evidence" value="ECO:0007669"/>
    <property type="project" value="InterPro"/>
</dbReference>
<dbReference type="GO" id="GO:0006123">
    <property type="term" value="P:mitochondrial electron transport, cytochrome c to oxygen"/>
    <property type="evidence" value="ECO:0007669"/>
    <property type="project" value="InterPro"/>
</dbReference>
<evidence type="ECO:0000313" key="4">
    <source>
        <dbReference type="Proteomes" id="UP000054560"/>
    </source>
</evidence>
<dbReference type="GeneID" id="25915383"/>
<dbReference type="Pfam" id="PF01215">
    <property type="entry name" value="COX5B"/>
    <property type="match status" value="1"/>
</dbReference>
<dbReference type="InterPro" id="IPR002124">
    <property type="entry name" value="Cyt_c_oxidase_su5b"/>
</dbReference>
<gene>
    <name evidence="3" type="ORF">SARC_14879</name>
</gene>
<dbReference type="SUPFAM" id="SSF57802">
    <property type="entry name" value="Rubredoxin-like"/>
    <property type="match status" value="1"/>
</dbReference>
<proteinExistence type="predicted"/>
<protein>
    <recommendedName>
        <fullName evidence="5">Cytochrome c oxidase subunit Vb</fullName>
    </recommendedName>
</protein>
<organism evidence="3 4">
    <name type="scientific">Sphaeroforma arctica JP610</name>
    <dbReference type="NCBI Taxonomy" id="667725"/>
    <lineage>
        <taxon>Eukaryota</taxon>
        <taxon>Ichthyosporea</taxon>
        <taxon>Ichthyophonida</taxon>
        <taxon>Sphaeroforma</taxon>
    </lineage>
</organism>
<evidence type="ECO:0000313" key="3">
    <source>
        <dbReference type="EMBL" id="KNC72563.1"/>
    </source>
</evidence>
<evidence type="ECO:0000256" key="1">
    <source>
        <dbReference type="ARBA" id="ARBA00022723"/>
    </source>
</evidence>
<dbReference type="PANTHER" id="PTHR10122">
    <property type="entry name" value="CYTOCHROME C OXIDASE SUBUNIT 5B, MITOCHONDRIAL"/>
    <property type="match status" value="1"/>
</dbReference>
<dbReference type="InterPro" id="IPR036972">
    <property type="entry name" value="Cyt_c_oxidase_su5b_sf"/>
</dbReference>
<evidence type="ECO:0000256" key="2">
    <source>
        <dbReference type="ARBA" id="ARBA00022833"/>
    </source>
</evidence>
<name>A0A0L0F8Z1_9EUKA</name>
<dbReference type="GO" id="GO:0045277">
    <property type="term" value="C:respiratory chain complex IV"/>
    <property type="evidence" value="ECO:0007669"/>
    <property type="project" value="InterPro"/>
</dbReference>
<dbReference type="PROSITE" id="PS51359">
    <property type="entry name" value="COX5B_2"/>
    <property type="match status" value="1"/>
</dbReference>
<accession>A0A0L0F8Z1</accession>
<dbReference type="PANTHER" id="PTHR10122:SF0">
    <property type="entry name" value="CYTOCHROME C OXIDASE SUBUNIT 5B, ISOFORM A-RELATED"/>
    <property type="match status" value="1"/>
</dbReference>
<dbReference type="GO" id="GO:0046872">
    <property type="term" value="F:metal ion binding"/>
    <property type="evidence" value="ECO:0007669"/>
    <property type="project" value="UniProtKB-KW"/>
</dbReference>
<dbReference type="RefSeq" id="XP_014146465.1">
    <property type="nucleotide sequence ID" value="XM_014290990.1"/>
</dbReference>
<dbReference type="STRING" id="667725.A0A0L0F8Z1"/>
<dbReference type="AlphaFoldDB" id="A0A0L0F8Z1"/>
<keyword evidence="1" id="KW-0479">Metal-binding</keyword>
<dbReference type="Proteomes" id="UP000054560">
    <property type="component" value="Unassembled WGS sequence"/>
</dbReference>
<keyword evidence="4" id="KW-1185">Reference proteome</keyword>